<dbReference type="Proteomes" id="UP000651156">
    <property type="component" value="Unassembled WGS sequence"/>
</dbReference>
<evidence type="ECO:0000313" key="12">
    <source>
        <dbReference type="EMBL" id="MBE9193001.1"/>
    </source>
</evidence>
<comment type="similarity">
    <text evidence="2">Belongs to the CTP synthase family.</text>
</comment>
<keyword evidence="8" id="KW-0315">Glutamine amidotransferase</keyword>
<dbReference type="InterPro" id="IPR017926">
    <property type="entry name" value="GATASE"/>
</dbReference>
<keyword evidence="7" id="KW-0067">ATP-binding</keyword>
<evidence type="ECO:0000256" key="3">
    <source>
        <dbReference type="ARBA" id="ARBA00012291"/>
    </source>
</evidence>
<dbReference type="SUPFAM" id="SSF52317">
    <property type="entry name" value="Class I glutamine amidotransferase-like"/>
    <property type="match status" value="1"/>
</dbReference>
<protein>
    <recommendedName>
        <fullName evidence="3">CTP synthase (glutamine hydrolyzing)</fullName>
        <ecNumber evidence="3">6.3.4.2</ecNumber>
    </recommendedName>
</protein>
<evidence type="ECO:0000256" key="10">
    <source>
        <dbReference type="ARBA" id="ARBA00047781"/>
    </source>
</evidence>
<dbReference type="EC" id="6.3.4.2" evidence="3"/>
<keyword evidence="9" id="KW-0665">Pyrimidine biosynthesis</keyword>
<keyword evidence="13" id="KW-1185">Reference proteome</keyword>
<dbReference type="EMBL" id="JADEWN010000073">
    <property type="protein sequence ID" value="MBE9193001.1"/>
    <property type="molecule type" value="Genomic_DNA"/>
</dbReference>
<feature type="domain" description="Glutamine amidotransferase" evidence="11">
    <location>
        <begin position="39"/>
        <end position="222"/>
    </location>
</feature>
<comment type="pathway">
    <text evidence="1">Pyrimidine metabolism; CTP biosynthesis via de novo pathway; CTP from UDP: step 2/2.</text>
</comment>
<sequence>MTCIAILGEYTATFEPHIATDLAITHSRSLLASEIEGRWVSTENINSSLFDNYAGIWVAPGSPYKNMDKMLWAICYARENKIPCLGTCGGFQHMVIEYARSVLGFKDAQSQENDPYASHLFISQLYCSLAGREMKLAFIEGSQIATIYNSLTAVEQYYCNFGVNPDYVPYLKSQSLRVTGSDSEGEVRVIELPDHPFFIGMLFVPQARSTFQTPHPVVTAFLKAVLKAS</sequence>
<reference evidence="12 13" key="1">
    <citation type="submission" date="2020-10" db="EMBL/GenBank/DDBJ databases">
        <authorList>
            <person name="Castelo-Branco R."/>
            <person name="Eusebio N."/>
            <person name="Adriana R."/>
            <person name="Vieira A."/>
            <person name="Brugerolle De Fraissinette N."/>
            <person name="Rezende De Castro R."/>
            <person name="Schneider M.P."/>
            <person name="Vasconcelos V."/>
            <person name="Leao P.N."/>
        </authorList>
    </citation>
    <scope>NUCLEOTIDE SEQUENCE [LARGE SCALE GENOMIC DNA]</scope>
    <source>
        <strain evidence="12 13">LEGE 06123</strain>
    </source>
</reference>
<dbReference type="NCBIfam" id="NF004836">
    <property type="entry name" value="PRK06186.1"/>
    <property type="match status" value="1"/>
</dbReference>
<evidence type="ECO:0000256" key="5">
    <source>
        <dbReference type="ARBA" id="ARBA00022723"/>
    </source>
</evidence>
<dbReference type="PANTHER" id="PTHR11550:SF0">
    <property type="entry name" value="CTP SYNTHASE-RELATED"/>
    <property type="match status" value="1"/>
</dbReference>
<comment type="catalytic activity">
    <reaction evidence="10">
        <text>UTP + L-glutamine + ATP + H2O = CTP + L-glutamate + ADP + phosphate + 2 H(+)</text>
        <dbReference type="Rhea" id="RHEA:26426"/>
        <dbReference type="ChEBI" id="CHEBI:15377"/>
        <dbReference type="ChEBI" id="CHEBI:15378"/>
        <dbReference type="ChEBI" id="CHEBI:29985"/>
        <dbReference type="ChEBI" id="CHEBI:30616"/>
        <dbReference type="ChEBI" id="CHEBI:37563"/>
        <dbReference type="ChEBI" id="CHEBI:43474"/>
        <dbReference type="ChEBI" id="CHEBI:46398"/>
        <dbReference type="ChEBI" id="CHEBI:58359"/>
        <dbReference type="ChEBI" id="CHEBI:456216"/>
        <dbReference type="EC" id="6.3.4.2"/>
    </reaction>
</comment>
<dbReference type="InterPro" id="IPR029062">
    <property type="entry name" value="Class_I_gatase-like"/>
</dbReference>
<evidence type="ECO:0000259" key="11">
    <source>
        <dbReference type="Pfam" id="PF00117"/>
    </source>
</evidence>
<organism evidence="12 13">
    <name type="scientific">Gloeocapsopsis crepidinum LEGE 06123</name>
    <dbReference type="NCBI Taxonomy" id="588587"/>
    <lineage>
        <taxon>Bacteria</taxon>
        <taxon>Bacillati</taxon>
        <taxon>Cyanobacteriota</taxon>
        <taxon>Cyanophyceae</taxon>
        <taxon>Oscillatoriophycideae</taxon>
        <taxon>Chroococcales</taxon>
        <taxon>Chroococcaceae</taxon>
        <taxon>Gloeocapsopsis</taxon>
    </lineage>
</organism>
<evidence type="ECO:0000313" key="13">
    <source>
        <dbReference type="Proteomes" id="UP000651156"/>
    </source>
</evidence>
<evidence type="ECO:0000256" key="8">
    <source>
        <dbReference type="ARBA" id="ARBA00022962"/>
    </source>
</evidence>
<dbReference type="RefSeq" id="WP_193934398.1">
    <property type="nucleotide sequence ID" value="NZ_CAWPMZ010000118.1"/>
</dbReference>
<comment type="caution">
    <text evidence="12">The sequence shown here is derived from an EMBL/GenBank/DDBJ whole genome shotgun (WGS) entry which is preliminary data.</text>
</comment>
<evidence type="ECO:0000256" key="6">
    <source>
        <dbReference type="ARBA" id="ARBA00022741"/>
    </source>
</evidence>
<name>A0ABR9UXI3_9CHRO</name>
<gene>
    <name evidence="12" type="ORF">IQ230_22140</name>
</gene>
<evidence type="ECO:0000256" key="2">
    <source>
        <dbReference type="ARBA" id="ARBA00007533"/>
    </source>
</evidence>
<dbReference type="Pfam" id="PF00117">
    <property type="entry name" value="GATase"/>
    <property type="match status" value="1"/>
</dbReference>
<evidence type="ECO:0000256" key="1">
    <source>
        <dbReference type="ARBA" id="ARBA00005171"/>
    </source>
</evidence>
<dbReference type="Gene3D" id="3.40.50.880">
    <property type="match status" value="1"/>
</dbReference>
<keyword evidence="5" id="KW-0479">Metal-binding</keyword>
<accession>A0ABR9UXI3</accession>
<evidence type="ECO:0000256" key="9">
    <source>
        <dbReference type="ARBA" id="ARBA00022975"/>
    </source>
</evidence>
<evidence type="ECO:0000256" key="4">
    <source>
        <dbReference type="ARBA" id="ARBA00022598"/>
    </source>
</evidence>
<keyword evidence="4" id="KW-0436">Ligase</keyword>
<keyword evidence="6" id="KW-0547">Nucleotide-binding</keyword>
<dbReference type="PANTHER" id="PTHR11550">
    <property type="entry name" value="CTP SYNTHASE"/>
    <property type="match status" value="1"/>
</dbReference>
<proteinExistence type="inferred from homology"/>
<evidence type="ECO:0000256" key="7">
    <source>
        <dbReference type="ARBA" id="ARBA00022840"/>
    </source>
</evidence>
<dbReference type="InterPro" id="IPR004468">
    <property type="entry name" value="CTP_synthase"/>
</dbReference>